<name>A0A1W2ADN2_9FIRM</name>
<proteinExistence type="predicted"/>
<dbReference type="RefSeq" id="WP_281252367.1">
    <property type="nucleotide sequence ID" value="NZ_CP155572.1"/>
</dbReference>
<reference evidence="1 2" key="1">
    <citation type="submission" date="2017-04" db="EMBL/GenBank/DDBJ databases">
        <authorList>
            <person name="Afonso C.L."/>
            <person name="Miller P.J."/>
            <person name="Scott M.A."/>
            <person name="Spackman E."/>
            <person name="Goraichik I."/>
            <person name="Dimitrov K.M."/>
            <person name="Suarez D.L."/>
            <person name="Swayne D.E."/>
        </authorList>
    </citation>
    <scope>NUCLEOTIDE SEQUENCE [LARGE SCALE GENOMIC DNA]</scope>
    <source>
        <strain evidence="1 2">DSM 5090</strain>
    </source>
</reference>
<dbReference type="STRING" id="112901.SAMN04488500_105211"/>
<sequence length="41" mass="4840">MKMVAKNGLYFSGKIKDLLKELRNLSKEYINLRDVVNKTMH</sequence>
<dbReference type="EMBL" id="FWXI01000005">
    <property type="protein sequence ID" value="SMC58571.1"/>
    <property type="molecule type" value="Genomic_DNA"/>
</dbReference>
<dbReference type="Proteomes" id="UP000192738">
    <property type="component" value="Unassembled WGS sequence"/>
</dbReference>
<accession>A0A1W2ADN2</accession>
<evidence type="ECO:0000313" key="1">
    <source>
        <dbReference type="EMBL" id="SMC58571.1"/>
    </source>
</evidence>
<keyword evidence="2" id="KW-1185">Reference proteome</keyword>
<evidence type="ECO:0000313" key="2">
    <source>
        <dbReference type="Proteomes" id="UP000192738"/>
    </source>
</evidence>
<gene>
    <name evidence="1" type="ORF">SAMN04488500_105211</name>
</gene>
<protein>
    <submittedName>
        <fullName evidence="1">Uncharacterized protein</fullName>
    </submittedName>
</protein>
<organism evidence="1 2">
    <name type="scientific">Sporomusa malonica</name>
    <dbReference type="NCBI Taxonomy" id="112901"/>
    <lineage>
        <taxon>Bacteria</taxon>
        <taxon>Bacillati</taxon>
        <taxon>Bacillota</taxon>
        <taxon>Negativicutes</taxon>
        <taxon>Selenomonadales</taxon>
        <taxon>Sporomusaceae</taxon>
        <taxon>Sporomusa</taxon>
    </lineage>
</organism>
<dbReference type="AlphaFoldDB" id="A0A1W2ADN2"/>